<reference evidence="4" key="1">
    <citation type="journal article" date="2019" name="Int. J. Syst. Evol. Microbiol.">
        <title>The Global Catalogue of Microorganisms (GCM) 10K type strain sequencing project: providing services to taxonomists for standard genome sequencing and annotation.</title>
        <authorList>
            <consortium name="The Broad Institute Genomics Platform"/>
            <consortium name="The Broad Institute Genome Sequencing Center for Infectious Disease"/>
            <person name="Wu L."/>
            <person name="Ma J."/>
        </authorList>
    </citation>
    <scope>NUCLEOTIDE SEQUENCE [LARGE SCALE GENOMIC DNA]</scope>
    <source>
        <strain evidence="4">CCUG 52478</strain>
    </source>
</reference>
<dbReference type="PANTHER" id="PTHR42870">
    <property type="entry name" value="ACETYL-COA C-ACETYLTRANSFERASE"/>
    <property type="match status" value="1"/>
</dbReference>
<dbReference type="PIRSF" id="PIRSF000429">
    <property type="entry name" value="Ac-CoA_Ac_transf"/>
    <property type="match status" value="1"/>
</dbReference>
<dbReference type="Proteomes" id="UP001597229">
    <property type="component" value="Unassembled WGS sequence"/>
</dbReference>
<protein>
    <submittedName>
        <fullName evidence="3">Thiolase family protein</fullName>
        <ecNumber evidence="3">2.3.1.-</ecNumber>
    </submittedName>
</protein>
<dbReference type="GO" id="GO:0016746">
    <property type="term" value="F:acyltransferase activity"/>
    <property type="evidence" value="ECO:0007669"/>
    <property type="project" value="UniProtKB-KW"/>
</dbReference>
<dbReference type="InterPro" id="IPR055140">
    <property type="entry name" value="Thiolase_C_2"/>
</dbReference>
<dbReference type="CDD" id="cd00829">
    <property type="entry name" value="SCP-x_thiolase"/>
    <property type="match status" value="1"/>
</dbReference>
<proteinExistence type="predicted"/>
<comment type="caution">
    <text evidence="3">The sequence shown here is derived from an EMBL/GenBank/DDBJ whole genome shotgun (WGS) entry which is preliminary data.</text>
</comment>
<gene>
    <name evidence="3" type="ORF">ACFQ3F_03270</name>
</gene>
<dbReference type="EC" id="2.3.1.-" evidence="3"/>
<dbReference type="InterPro" id="IPR016039">
    <property type="entry name" value="Thiolase-like"/>
</dbReference>
<feature type="region of interest" description="Disordered" evidence="1">
    <location>
        <begin position="1"/>
        <end position="20"/>
    </location>
</feature>
<accession>A0ABW3VUP8</accession>
<keyword evidence="3" id="KW-0012">Acyltransferase</keyword>
<name>A0ABW3VUP8_9ACTN</name>
<evidence type="ECO:0000313" key="4">
    <source>
        <dbReference type="Proteomes" id="UP001597229"/>
    </source>
</evidence>
<dbReference type="EMBL" id="JBHTLX010000005">
    <property type="protein sequence ID" value="MFD1246801.1"/>
    <property type="molecule type" value="Genomic_DNA"/>
</dbReference>
<keyword evidence="4" id="KW-1185">Reference proteome</keyword>
<dbReference type="Pfam" id="PF22691">
    <property type="entry name" value="Thiolase_C_1"/>
    <property type="match status" value="1"/>
</dbReference>
<evidence type="ECO:0000259" key="2">
    <source>
        <dbReference type="Pfam" id="PF22691"/>
    </source>
</evidence>
<dbReference type="SUPFAM" id="SSF53901">
    <property type="entry name" value="Thiolase-like"/>
    <property type="match status" value="2"/>
</dbReference>
<sequence length="385" mass="40759">MGSRQGTCITGIGETPPARRSDKSVRRLVVDAALAAIADAGLRPGDIDGIVSDSVIMSGSVPRDWLSAQLGITRTFDASLSYGGAGSVGAPQLARAGLEAGLCTNVLVYFGVDWGTRPSGPYGFHDMYPAKRVYEKPIGFDAQPEYFALLAERYSHEYGLAEEELGAFAVNQREYAVRAGVGQKTKPLSMQEYLDTPMISDPLRFEDCCLISDGAVAYVLTLEERAVDAPHKPIHVRGVGFGSEATSGDDVFTQRADYLGFPGTAAARAAVEGDAGMSLAEADFAEIYDCFTISCLLQLEDLGICERGTAGKFALAGETRIDGRMPVNTHGGLLAHSYLLGAEHVIEAVRQLRGDAGPNQVADAGVGLVTGLSVPDYALLLLSNN</sequence>
<feature type="domain" description="Thiolase C-terminal" evidence="2">
    <location>
        <begin position="252"/>
        <end position="372"/>
    </location>
</feature>
<evidence type="ECO:0000313" key="3">
    <source>
        <dbReference type="EMBL" id="MFD1246801.1"/>
    </source>
</evidence>
<organism evidence="3 4">
    <name type="scientific">Nocardioides ginsengisoli</name>
    <dbReference type="NCBI Taxonomy" id="363868"/>
    <lineage>
        <taxon>Bacteria</taxon>
        <taxon>Bacillati</taxon>
        <taxon>Actinomycetota</taxon>
        <taxon>Actinomycetes</taxon>
        <taxon>Propionibacteriales</taxon>
        <taxon>Nocardioidaceae</taxon>
        <taxon>Nocardioides</taxon>
    </lineage>
</organism>
<keyword evidence="3" id="KW-0808">Transferase</keyword>
<dbReference type="PANTHER" id="PTHR42870:SF1">
    <property type="entry name" value="NON-SPECIFIC LIPID-TRANSFER PROTEIN-LIKE 2"/>
    <property type="match status" value="1"/>
</dbReference>
<evidence type="ECO:0000256" key="1">
    <source>
        <dbReference type="SAM" id="MobiDB-lite"/>
    </source>
</evidence>
<dbReference type="InterPro" id="IPR002155">
    <property type="entry name" value="Thiolase"/>
</dbReference>
<dbReference type="Gene3D" id="3.40.47.10">
    <property type="match status" value="1"/>
</dbReference>
<dbReference type="RefSeq" id="WP_379228108.1">
    <property type="nucleotide sequence ID" value="NZ_JBHTLX010000005.1"/>
</dbReference>